<dbReference type="HAMAP" id="MF_01940">
    <property type="entry name" value="RNA_CPDase"/>
    <property type="match status" value="1"/>
</dbReference>
<dbReference type="SUPFAM" id="SSF55144">
    <property type="entry name" value="LigT-like"/>
    <property type="match status" value="1"/>
</dbReference>
<dbReference type="PANTHER" id="PTHR35561">
    <property type="entry name" value="RNA 2',3'-CYCLIC PHOSPHODIESTERASE"/>
    <property type="match status" value="1"/>
</dbReference>
<feature type="short sequence motif" description="HXTX 1" evidence="2">
    <location>
        <begin position="40"/>
        <end position="43"/>
    </location>
</feature>
<dbReference type="Gene3D" id="3.90.1140.10">
    <property type="entry name" value="Cyclic phosphodiesterase"/>
    <property type="match status" value="1"/>
</dbReference>
<gene>
    <name evidence="4" type="primary">thpR</name>
    <name evidence="4" type="ORF">K8I29_06725</name>
</gene>
<feature type="domain" description="Phosphoesterase HXTX" evidence="3">
    <location>
        <begin position="7"/>
        <end position="91"/>
    </location>
</feature>
<comment type="catalytic activity">
    <reaction evidence="2">
        <text>a 3'-end 2',3'-cyclophospho-ribonucleotide-RNA + H2O = a 3'-end 2'-phospho-ribonucleotide-RNA + H(+)</text>
        <dbReference type="Rhea" id="RHEA:11828"/>
        <dbReference type="Rhea" id="RHEA-COMP:10464"/>
        <dbReference type="Rhea" id="RHEA-COMP:17353"/>
        <dbReference type="ChEBI" id="CHEBI:15377"/>
        <dbReference type="ChEBI" id="CHEBI:15378"/>
        <dbReference type="ChEBI" id="CHEBI:83064"/>
        <dbReference type="ChEBI" id="CHEBI:173113"/>
        <dbReference type="EC" id="3.1.4.58"/>
    </reaction>
</comment>
<comment type="caution">
    <text evidence="4">The sequence shown here is derived from an EMBL/GenBank/DDBJ whole genome shotgun (WGS) entry which is preliminary data.</text>
</comment>
<dbReference type="GO" id="GO:0008664">
    <property type="term" value="F:RNA 2',3'-cyclic 3'-phosphodiesterase activity"/>
    <property type="evidence" value="ECO:0007669"/>
    <property type="project" value="UniProtKB-EC"/>
</dbReference>
<evidence type="ECO:0000313" key="4">
    <source>
        <dbReference type="EMBL" id="MBZ0155894.1"/>
    </source>
</evidence>
<evidence type="ECO:0000313" key="5">
    <source>
        <dbReference type="Proteomes" id="UP000705867"/>
    </source>
</evidence>
<feature type="active site" description="Proton donor" evidence="2">
    <location>
        <position position="40"/>
    </location>
</feature>
<dbReference type="InterPro" id="IPR009097">
    <property type="entry name" value="Cyclic_Pdiesterase"/>
</dbReference>
<organism evidence="4 5">
    <name type="scientific">Candidatus Nitrobium versatile</name>
    <dbReference type="NCBI Taxonomy" id="2884831"/>
    <lineage>
        <taxon>Bacteria</taxon>
        <taxon>Pseudomonadati</taxon>
        <taxon>Nitrospirota</taxon>
        <taxon>Nitrospiria</taxon>
        <taxon>Nitrospirales</taxon>
        <taxon>Nitrospiraceae</taxon>
        <taxon>Candidatus Nitrobium</taxon>
    </lineage>
</organism>
<evidence type="ECO:0000256" key="2">
    <source>
        <dbReference type="HAMAP-Rule" id="MF_01940"/>
    </source>
</evidence>
<keyword evidence="1 2" id="KW-0378">Hydrolase</keyword>
<comment type="function">
    <text evidence="2">Hydrolyzes RNA 2',3'-cyclic phosphodiester to an RNA 2'-phosphomonoester.</text>
</comment>
<evidence type="ECO:0000256" key="1">
    <source>
        <dbReference type="ARBA" id="ARBA00022801"/>
    </source>
</evidence>
<evidence type="ECO:0000259" key="3">
    <source>
        <dbReference type="Pfam" id="PF02834"/>
    </source>
</evidence>
<dbReference type="AlphaFoldDB" id="A0A953JA52"/>
<dbReference type="EC" id="3.1.4.58" evidence="2"/>
<feature type="domain" description="Phosphoesterase HXTX" evidence="3">
    <location>
        <begin position="98"/>
        <end position="172"/>
    </location>
</feature>
<name>A0A953JA52_9BACT</name>
<dbReference type="InterPro" id="IPR014051">
    <property type="entry name" value="Phosphoesterase_HXTX"/>
</dbReference>
<comment type="similarity">
    <text evidence="2">Belongs to the 2H phosphoesterase superfamily. ThpR family.</text>
</comment>
<reference evidence="4" key="2">
    <citation type="submission" date="2021-08" db="EMBL/GenBank/DDBJ databases">
        <authorList>
            <person name="Dalcin Martins P."/>
        </authorList>
    </citation>
    <scope>NUCLEOTIDE SEQUENCE</scope>
    <source>
        <strain evidence="4">MAG_39</strain>
    </source>
</reference>
<dbReference type="NCBIfam" id="TIGR02258">
    <property type="entry name" value="2_5_ligase"/>
    <property type="match status" value="1"/>
</dbReference>
<protein>
    <recommendedName>
        <fullName evidence="2">RNA 2',3'-cyclic phosphodiesterase</fullName>
        <shortName evidence="2">RNA 2',3'-CPDase</shortName>
        <ecNumber evidence="2">3.1.4.58</ecNumber>
    </recommendedName>
</protein>
<dbReference type="GO" id="GO:0004113">
    <property type="term" value="F:2',3'-cyclic-nucleotide 3'-phosphodiesterase activity"/>
    <property type="evidence" value="ECO:0007669"/>
    <property type="project" value="InterPro"/>
</dbReference>
<sequence>MRCFIALDMPAEIKEAIGAVVEKVRPAARGIRWVPPHNIHLTLKFLGEIQAEMVPEIQRILSAVCSRYQPFALTVRGTGAFPSLKHPSIVWVGIGDSEELAALYRDIEDSLQALGFAKEGRKFSPHLTMGRVKERTGKALLDKELATFKDTFFGTIEAKEILLMKSELEPTGAEYSKIAGFALTNKA</sequence>
<proteinExistence type="inferred from homology"/>
<dbReference type="EMBL" id="JAIOIV010000053">
    <property type="protein sequence ID" value="MBZ0155894.1"/>
    <property type="molecule type" value="Genomic_DNA"/>
</dbReference>
<dbReference type="Proteomes" id="UP000705867">
    <property type="component" value="Unassembled WGS sequence"/>
</dbReference>
<dbReference type="Pfam" id="PF02834">
    <property type="entry name" value="LigT_PEase"/>
    <property type="match status" value="2"/>
</dbReference>
<dbReference type="PANTHER" id="PTHR35561:SF1">
    <property type="entry name" value="RNA 2',3'-CYCLIC PHOSPHODIESTERASE"/>
    <property type="match status" value="1"/>
</dbReference>
<reference evidence="4" key="1">
    <citation type="journal article" date="2021" name="bioRxiv">
        <title>Unraveling nitrogen, sulfur and carbon metabolic pathways and microbial community transcriptional responses to substrate deprivation and toxicity stresses in a bioreactor mimicking anoxic brackish coastal sediment conditions.</title>
        <authorList>
            <person name="Martins P.D."/>
            <person name="Echeveste M.J."/>
            <person name="Arshad A."/>
            <person name="Kurth J."/>
            <person name="Ouboter H."/>
            <person name="Jetten M.S.M."/>
            <person name="Welte C.U."/>
        </authorList>
    </citation>
    <scope>NUCLEOTIDE SEQUENCE</scope>
    <source>
        <strain evidence="4">MAG_39</strain>
    </source>
</reference>
<feature type="short sequence motif" description="HXTX 2" evidence="2">
    <location>
        <begin position="126"/>
        <end position="129"/>
    </location>
</feature>
<dbReference type="InterPro" id="IPR004175">
    <property type="entry name" value="RNA_CPDase"/>
</dbReference>
<feature type="active site" description="Proton acceptor" evidence="2">
    <location>
        <position position="126"/>
    </location>
</feature>
<accession>A0A953JA52</accession>